<reference evidence="2" key="1">
    <citation type="submission" date="2019-02" db="EMBL/GenBank/DDBJ databases">
        <authorList>
            <person name="Gruber-Vodicka R. H."/>
            <person name="Seah K. B. B."/>
        </authorList>
    </citation>
    <scope>NUCLEOTIDE SEQUENCE</scope>
    <source>
        <strain evidence="3">BECK_DK161</strain>
        <strain evidence="2">BECK_DK47</strain>
    </source>
</reference>
<dbReference type="InterPro" id="IPR002716">
    <property type="entry name" value="PIN_dom"/>
</dbReference>
<gene>
    <name evidence="2" type="ORF">BECKDK2373B_GA0170837_10222</name>
    <name evidence="3" type="ORF">BECKDK2373C_GA0170839_10687</name>
</gene>
<dbReference type="SUPFAM" id="SSF88723">
    <property type="entry name" value="PIN domain-like"/>
    <property type="match status" value="1"/>
</dbReference>
<dbReference type="Gene3D" id="3.40.50.1010">
    <property type="entry name" value="5'-nuclease"/>
    <property type="match status" value="1"/>
</dbReference>
<evidence type="ECO:0000313" key="3">
    <source>
        <dbReference type="EMBL" id="VFJ58802.1"/>
    </source>
</evidence>
<dbReference type="Pfam" id="PF01850">
    <property type="entry name" value="PIN"/>
    <property type="match status" value="1"/>
</dbReference>
<protein>
    <submittedName>
        <fullName evidence="2">PIN domain nuclease, a component of toxin-antitoxin system (PIN domain)</fullName>
    </submittedName>
</protein>
<evidence type="ECO:0000313" key="2">
    <source>
        <dbReference type="EMBL" id="VFJ48958.1"/>
    </source>
</evidence>
<dbReference type="InterPro" id="IPR029060">
    <property type="entry name" value="PIN-like_dom_sf"/>
</dbReference>
<dbReference type="InterPro" id="IPR052919">
    <property type="entry name" value="TA_system_RNase"/>
</dbReference>
<accession>A0A450SA60</accession>
<feature type="domain" description="PIN" evidence="1">
    <location>
        <begin position="4"/>
        <end position="122"/>
    </location>
</feature>
<dbReference type="PANTHER" id="PTHR36173:SF2">
    <property type="entry name" value="RIBONUCLEASE VAPC16"/>
    <property type="match status" value="1"/>
</dbReference>
<dbReference type="PANTHER" id="PTHR36173">
    <property type="entry name" value="RIBONUCLEASE VAPC16-RELATED"/>
    <property type="match status" value="1"/>
</dbReference>
<dbReference type="CDD" id="cd09872">
    <property type="entry name" value="PIN_Sll0205-like"/>
    <property type="match status" value="1"/>
</dbReference>
<proteinExistence type="predicted"/>
<organism evidence="2">
    <name type="scientific">Candidatus Kentrum sp. DK</name>
    <dbReference type="NCBI Taxonomy" id="2126562"/>
    <lineage>
        <taxon>Bacteria</taxon>
        <taxon>Pseudomonadati</taxon>
        <taxon>Pseudomonadota</taxon>
        <taxon>Gammaproteobacteria</taxon>
        <taxon>Candidatus Kentrum</taxon>
    </lineage>
</organism>
<dbReference type="EMBL" id="CAADEX010000022">
    <property type="protein sequence ID" value="VFJ48958.1"/>
    <property type="molecule type" value="Genomic_DNA"/>
</dbReference>
<dbReference type="AlphaFoldDB" id="A0A450SA60"/>
<dbReference type="InterPro" id="IPR041705">
    <property type="entry name" value="PIN_Sll0205"/>
</dbReference>
<evidence type="ECO:0000259" key="1">
    <source>
        <dbReference type="Pfam" id="PF01850"/>
    </source>
</evidence>
<dbReference type="EMBL" id="CAADEY010000068">
    <property type="protein sequence ID" value="VFJ58802.1"/>
    <property type="molecule type" value="Genomic_DNA"/>
</dbReference>
<sequence length="128" mass="14737">MRLLLDTHAFLWLGSSPEKISSDALSAYRNPNNEIFLSLVSVWEIQIKEQLGKLSLDVSLGKLLHEQRVRNITDFLPIRLSHILALKELPFHHKDPFDRLLISQAIQEEMTLVSSDAIFSEYPVSILW</sequence>
<name>A0A450SA60_9GAMM</name>